<protein>
    <submittedName>
        <fullName evidence="1">Uncharacterized protein</fullName>
    </submittedName>
</protein>
<evidence type="ECO:0000313" key="1">
    <source>
        <dbReference type="EMBL" id="NCJ06168.1"/>
    </source>
</evidence>
<comment type="caution">
    <text evidence="1">The sequence shown here is derived from an EMBL/GenBank/DDBJ whole genome shotgun (WGS) entry which is preliminary data.</text>
</comment>
<evidence type="ECO:0000313" key="2">
    <source>
        <dbReference type="Proteomes" id="UP000607397"/>
    </source>
</evidence>
<gene>
    <name evidence="1" type="ORF">GS597_06480</name>
</gene>
<sequence length="340" mass="38350">MTEALTQIPTDFTLELPDPEDEQISEPEFQHQIEMAWQVCDRFDLQTDIWRGRLMRTVRDREKRNGEGRGMGFLNWLQEHDISKSQAYSWIELANSADQLLSSGQLEPGTFEQFSKRAFVETAQAAPEVQQLVSEAARQGERITRREVRQLSDEWTAMSSDLLPEEVKTKAAANTIPPRYLAPLVRELEKLPEPHQAILHKEMVASPELDTLKEVTNEARQLAKYLNATTHVQALADQNLHLEQALAEALRLGCLNSAADLVSQAAQLEQSMAKLFATWKRLRRLSERVYLESGASTPHLRSLLQALDSLCGETLHLELGQAQGTPQQVSVTLATEPHDP</sequence>
<proteinExistence type="predicted"/>
<reference evidence="1" key="1">
    <citation type="submission" date="2019-12" db="EMBL/GenBank/DDBJ databases">
        <title>High-Quality draft genome sequences of three cyanobacteria isolated from the limestone walls of the Old Cathedral of Coimbra.</title>
        <authorList>
            <person name="Tiago I."/>
            <person name="Soares F."/>
            <person name="Portugal A."/>
        </authorList>
    </citation>
    <scope>NUCLEOTIDE SEQUENCE [LARGE SCALE GENOMIC DNA]</scope>
    <source>
        <strain evidence="1">C</strain>
    </source>
</reference>
<dbReference type="EMBL" id="WVIC01000010">
    <property type="protein sequence ID" value="NCJ06168.1"/>
    <property type="molecule type" value="Genomic_DNA"/>
</dbReference>
<accession>A0A8K1ZWH5</accession>
<dbReference type="Proteomes" id="UP000607397">
    <property type="component" value="Unassembled WGS sequence"/>
</dbReference>
<name>A0A8K1ZWH5_9CYAN</name>
<keyword evidence="2" id="KW-1185">Reference proteome</keyword>
<dbReference type="AlphaFoldDB" id="A0A8K1ZWH5"/>
<organism evidence="1 2">
    <name type="scientific">Petrachloros mirabilis ULC683</name>
    <dbReference type="NCBI Taxonomy" id="2781853"/>
    <lineage>
        <taxon>Bacteria</taxon>
        <taxon>Bacillati</taxon>
        <taxon>Cyanobacteriota</taxon>
        <taxon>Cyanophyceae</taxon>
        <taxon>Synechococcales</taxon>
        <taxon>Petrachlorosaceae</taxon>
        <taxon>Petrachloros</taxon>
        <taxon>Petrachloros mirabilis</taxon>
    </lineage>
</organism>